<dbReference type="CDD" id="cd00293">
    <property type="entry name" value="USP-like"/>
    <property type="match status" value="1"/>
</dbReference>
<dbReference type="GO" id="GO:0005737">
    <property type="term" value="C:cytoplasm"/>
    <property type="evidence" value="ECO:0007669"/>
    <property type="project" value="UniProtKB-SubCell"/>
</dbReference>
<proteinExistence type="inferred from homology"/>
<feature type="domain" description="UspA" evidence="5">
    <location>
        <begin position="3"/>
        <end position="137"/>
    </location>
</feature>
<comment type="caution">
    <text evidence="6">The sequence shown here is derived from an EMBL/GenBank/DDBJ whole genome shotgun (WGS) entry which is preliminary data.</text>
</comment>
<dbReference type="AlphaFoldDB" id="A0AAW8R0G6"/>
<dbReference type="Proteomes" id="UP001249020">
    <property type="component" value="Unassembled WGS sequence"/>
</dbReference>
<keyword evidence="3" id="KW-0963">Cytoplasm</keyword>
<comment type="function">
    <text evidence="4">Required for resistance to DNA-damaging agents.</text>
</comment>
<organism evidence="6 7">
    <name type="scientific">Brumicola blandensis</name>
    <dbReference type="NCBI Taxonomy" id="3075611"/>
    <lineage>
        <taxon>Bacteria</taxon>
        <taxon>Pseudomonadati</taxon>
        <taxon>Pseudomonadota</taxon>
        <taxon>Gammaproteobacteria</taxon>
        <taxon>Alteromonadales</taxon>
        <taxon>Alteromonadaceae</taxon>
        <taxon>Brumicola</taxon>
    </lineage>
</organism>
<dbReference type="SUPFAM" id="SSF52402">
    <property type="entry name" value="Adenine nucleotide alpha hydrolases-like"/>
    <property type="match status" value="2"/>
</dbReference>
<dbReference type="InterPro" id="IPR006016">
    <property type="entry name" value="UspA"/>
</dbReference>
<name>A0AAW8R0G6_9ALTE</name>
<reference evidence="6 7" key="1">
    <citation type="submission" date="2023-09" db="EMBL/GenBank/DDBJ databases">
        <authorList>
            <person name="Rey-Velasco X."/>
        </authorList>
    </citation>
    <scope>NUCLEOTIDE SEQUENCE [LARGE SCALE GENOMIC DNA]</scope>
    <source>
        <strain evidence="6 7">W409</strain>
    </source>
</reference>
<evidence type="ECO:0000256" key="3">
    <source>
        <dbReference type="ARBA" id="ARBA00022490"/>
    </source>
</evidence>
<keyword evidence="7" id="KW-1185">Reference proteome</keyword>
<accession>A0AAW8R0G6</accession>
<evidence type="ECO:0000256" key="1">
    <source>
        <dbReference type="ARBA" id="ARBA00004496"/>
    </source>
</evidence>
<evidence type="ECO:0000313" key="6">
    <source>
        <dbReference type="EMBL" id="MDT0582229.1"/>
    </source>
</evidence>
<dbReference type="Gene3D" id="3.40.50.12370">
    <property type="match status" value="1"/>
</dbReference>
<comment type="similarity">
    <text evidence="2">Belongs to the universal stress protein A family.</text>
</comment>
<evidence type="ECO:0000313" key="7">
    <source>
        <dbReference type="Proteomes" id="UP001249020"/>
    </source>
</evidence>
<dbReference type="PANTHER" id="PTHR47892:SF1">
    <property type="entry name" value="UNIVERSAL STRESS PROTEIN E"/>
    <property type="match status" value="1"/>
</dbReference>
<sequence>MTFNRVLFVSRGLGNDEDALRNAMTLAQEAEFGLDVLVIVPTLPAKLLSYSQQLIDNALEAYQQMLEKVQRDLPLASRVSVSSMQAHDASTTAIKRVLQDDYDLLVKQAETKNNEIGFMSVDLDLLRKCPCPVMLCRPGHQINQGKVAVAVDPNAKDQVELSLSKKLLRLSTALTSASQKPTELVACWDFTLENTLTNGTWLSMSTTQLSNEKREAEQESLDNLKRMIKASGCKQTFNINHLEGFPFVKVPEFTELETIDLLVMGTVARTGMSSFFIGNTAENILQSLSCSLLAVKPVGFVSPVTVD</sequence>
<evidence type="ECO:0000256" key="4">
    <source>
        <dbReference type="ARBA" id="ARBA00037131"/>
    </source>
</evidence>
<gene>
    <name evidence="6" type="ORF">RM544_06745</name>
</gene>
<evidence type="ECO:0000259" key="5">
    <source>
        <dbReference type="Pfam" id="PF00582"/>
    </source>
</evidence>
<protein>
    <submittedName>
        <fullName evidence="6">Universal stress protein</fullName>
    </submittedName>
</protein>
<dbReference type="Pfam" id="PF00582">
    <property type="entry name" value="Usp"/>
    <property type="match status" value="2"/>
</dbReference>
<dbReference type="RefSeq" id="WP_311361004.1">
    <property type="nucleotide sequence ID" value="NZ_JAVRIE010000002.1"/>
</dbReference>
<evidence type="ECO:0000256" key="2">
    <source>
        <dbReference type="ARBA" id="ARBA00008791"/>
    </source>
</evidence>
<dbReference type="EMBL" id="JAVRIE010000002">
    <property type="protein sequence ID" value="MDT0582229.1"/>
    <property type="molecule type" value="Genomic_DNA"/>
</dbReference>
<dbReference type="PANTHER" id="PTHR47892">
    <property type="entry name" value="UNIVERSAL STRESS PROTEIN E"/>
    <property type="match status" value="1"/>
</dbReference>
<comment type="subcellular location">
    <subcellularLocation>
        <location evidence="1">Cytoplasm</location>
    </subcellularLocation>
</comment>
<feature type="domain" description="UspA" evidence="5">
    <location>
        <begin position="211"/>
        <end position="296"/>
    </location>
</feature>